<reference evidence="2 3" key="1">
    <citation type="journal article" date="2023" name="Sci. Data">
        <title>Genome assembly of the Korean intertidal mud-creeper Batillaria attramentaria.</title>
        <authorList>
            <person name="Patra A.K."/>
            <person name="Ho P.T."/>
            <person name="Jun S."/>
            <person name="Lee S.J."/>
            <person name="Kim Y."/>
            <person name="Won Y.J."/>
        </authorList>
    </citation>
    <scope>NUCLEOTIDE SEQUENCE [LARGE SCALE GENOMIC DNA]</scope>
    <source>
        <strain evidence="2">Wonlab-2016</strain>
    </source>
</reference>
<dbReference type="AlphaFoldDB" id="A0ABD0M4B3"/>
<name>A0ABD0M4B3_9CAEN</name>
<dbReference type="EMBL" id="JACVVK020000006">
    <property type="protein sequence ID" value="KAK7506764.1"/>
    <property type="molecule type" value="Genomic_DNA"/>
</dbReference>
<comment type="caution">
    <text evidence="2">The sequence shown here is derived from an EMBL/GenBank/DDBJ whole genome shotgun (WGS) entry which is preliminary data.</text>
</comment>
<evidence type="ECO:0000313" key="2">
    <source>
        <dbReference type="EMBL" id="KAK7506764.1"/>
    </source>
</evidence>
<proteinExistence type="predicted"/>
<organism evidence="2 3">
    <name type="scientific">Batillaria attramentaria</name>
    <dbReference type="NCBI Taxonomy" id="370345"/>
    <lineage>
        <taxon>Eukaryota</taxon>
        <taxon>Metazoa</taxon>
        <taxon>Spiralia</taxon>
        <taxon>Lophotrochozoa</taxon>
        <taxon>Mollusca</taxon>
        <taxon>Gastropoda</taxon>
        <taxon>Caenogastropoda</taxon>
        <taxon>Sorbeoconcha</taxon>
        <taxon>Cerithioidea</taxon>
        <taxon>Batillariidae</taxon>
        <taxon>Batillaria</taxon>
    </lineage>
</organism>
<evidence type="ECO:0008006" key="4">
    <source>
        <dbReference type="Google" id="ProtNLM"/>
    </source>
</evidence>
<protein>
    <recommendedName>
        <fullName evidence="4">Histone H3</fullName>
    </recommendedName>
</protein>
<sequence>MRRKISKAPKNSRKNSAGPLKKTTTRQRRTPPAYVSIERVLRFPPALGMPARTRQVVTSVITPTARCSARRSRCWLLMILSAQRNAVSVT</sequence>
<accession>A0ABD0M4B3</accession>
<evidence type="ECO:0000256" key="1">
    <source>
        <dbReference type="SAM" id="MobiDB-lite"/>
    </source>
</evidence>
<dbReference type="Proteomes" id="UP001519460">
    <property type="component" value="Unassembled WGS sequence"/>
</dbReference>
<feature type="compositionally biased region" description="Basic residues" evidence="1">
    <location>
        <begin position="1"/>
        <end position="13"/>
    </location>
</feature>
<keyword evidence="3" id="KW-1185">Reference proteome</keyword>
<feature type="region of interest" description="Disordered" evidence="1">
    <location>
        <begin position="1"/>
        <end position="31"/>
    </location>
</feature>
<gene>
    <name evidence="2" type="ORF">BaRGS_00002239</name>
</gene>
<evidence type="ECO:0000313" key="3">
    <source>
        <dbReference type="Proteomes" id="UP001519460"/>
    </source>
</evidence>